<proteinExistence type="predicted"/>
<sequence length="628" mass="69778">MILEICVLLSIAWTTVQTTTVSYNLPKFCSRALWNANATTFATENKIGKDPHSIFVDKNNNIYVPNRSSNKIVLWHNNGKTEYKTIAGNLVSPQSVFVTLSGDMYVANVQSSWITKFTLNETRSTLTINKMGNCLCVFVDVNSTIYYSFWEVHKIFKQPVSGTTVGETTAAGNGSAGKANNQLNQPFGLFVDVDLGLYVADFKNNRIQHFRSGQVNGTTVVGDEVSFSAKLNHPTGVVLDGEKNLFIVDCYNHRIVRLISSDLRCVAGCSQSSGSDLSRLNEPISLSFDSYGNIYVADKFNNRIQKFVFITNSCNETTTTSLPPLTASSENRATISKNLIQSMPISTAIDITTAHRENLIATTSPILRNNKPSSRIPPIGTTTVVDIATTEVKRSTTTSGTTAIQSFVAPNCYNYTSTGVLCSQLESICKLASPCHNNGSCTLNSSASRGYSCSCLPYFNGTLCQYDHRPCKPNTCWNNGTCVPDKSNTTFECRCAVGWDGKHCETKINYCWNATCLNKGVCFPLFMNYKCECVGDYSGRHCEISSRRMIIHKIISKTVSYVAILVLIVTVMFFIIMDILKYCFGIDPIHEERERLRREKRMKKHKPIIQRPVYVNPPPVVIIQETTL</sequence>
<dbReference type="InterPro" id="IPR001258">
    <property type="entry name" value="NHL_repeat"/>
</dbReference>
<feature type="domain" description="EGF-like" evidence="9">
    <location>
        <begin position="507"/>
        <end position="543"/>
    </location>
</feature>
<dbReference type="AlphaFoldDB" id="A0A814M8J5"/>
<dbReference type="SUPFAM" id="SSF57196">
    <property type="entry name" value="EGF/Laminin"/>
    <property type="match status" value="3"/>
</dbReference>
<dbReference type="Proteomes" id="UP000663828">
    <property type="component" value="Unassembled WGS sequence"/>
</dbReference>
<keyword evidence="3" id="KW-0677">Repeat</keyword>
<evidence type="ECO:0000256" key="8">
    <source>
        <dbReference type="SAM" id="SignalP"/>
    </source>
</evidence>
<feature type="disulfide bond" evidence="5">
    <location>
        <begin position="533"/>
        <end position="542"/>
    </location>
</feature>
<evidence type="ECO:0000256" key="4">
    <source>
        <dbReference type="ARBA" id="ARBA00023157"/>
    </source>
</evidence>
<keyword evidence="7" id="KW-0472">Membrane</keyword>
<dbReference type="GO" id="GO:0007157">
    <property type="term" value="P:heterophilic cell-cell adhesion via plasma membrane cell adhesion molecules"/>
    <property type="evidence" value="ECO:0007669"/>
    <property type="project" value="TreeGrafter"/>
</dbReference>
<feature type="repeat" description="NHL" evidence="6">
    <location>
        <begin position="174"/>
        <end position="213"/>
    </location>
</feature>
<feature type="chain" id="PRO_5032593425" description="EGF-like domain-containing protein" evidence="8">
    <location>
        <begin position="19"/>
        <end position="628"/>
    </location>
</feature>
<feature type="disulfide bond" evidence="5">
    <location>
        <begin position="455"/>
        <end position="464"/>
    </location>
</feature>
<evidence type="ECO:0000313" key="11">
    <source>
        <dbReference type="Proteomes" id="UP000663828"/>
    </source>
</evidence>
<dbReference type="GO" id="GO:0045197">
    <property type="term" value="P:establishment or maintenance of epithelial cell apical/basal polarity"/>
    <property type="evidence" value="ECO:0007669"/>
    <property type="project" value="TreeGrafter"/>
</dbReference>
<dbReference type="Gene3D" id="2.10.25.10">
    <property type="entry name" value="Laminin"/>
    <property type="match status" value="3"/>
</dbReference>
<dbReference type="EMBL" id="CAJNOR010001098">
    <property type="protein sequence ID" value="CAF1074286.1"/>
    <property type="molecule type" value="Genomic_DNA"/>
</dbReference>
<dbReference type="Pfam" id="PF00008">
    <property type="entry name" value="EGF"/>
    <property type="match status" value="1"/>
</dbReference>
<gene>
    <name evidence="10" type="ORF">XAT740_LOCUS16981</name>
</gene>
<evidence type="ECO:0000259" key="9">
    <source>
        <dbReference type="PROSITE" id="PS50026"/>
    </source>
</evidence>
<dbReference type="Gene3D" id="2.120.10.30">
    <property type="entry name" value="TolB, C-terminal domain"/>
    <property type="match status" value="2"/>
</dbReference>
<evidence type="ECO:0000256" key="5">
    <source>
        <dbReference type="PROSITE-ProRule" id="PRU00076"/>
    </source>
</evidence>
<organism evidence="10 11">
    <name type="scientific">Adineta ricciae</name>
    <name type="common">Rotifer</name>
    <dbReference type="NCBI Taxonomy" id="249248"/>
    <lineage>
        <taxon>Eukaryota</taxon>
        <taxon>Metazoa</taxon>
        <taxon>Spiralia</taxon>
        <taxon>Gnathifera</taxon>
        <taxon>Rotifera</taxon>
        <taxon>Eurotatoria</taxon>
        <taxon>Bdelloidea</taxon>
        <taxon>Adinetida</taxon>
        <taxon>Adinetidae</taxon>
        <taxon>Adineta</taxon>
    </lineage>
</organism>
<reference evidence="10" key="1">
    <citation type="submission" date="2021-02" db="EMBL/GenBank/DDBJ databases">
        <authorList>
            <person name="Nowell W R."/>
        </authorList>
    </citation>
    <scope>NUCLEOTIDE SEQUENCE</scope>
</reference>
<feature type="domain" description="EGF-like" evidence="9">
    <location>
        <begin position="425"/>
        <end position="465"/>
    </location>
</feature>
<evidence type="ECO:0000256" key="6">
    <source>
        <dbReference type="PROSITE-ProRule" id="PRU00504"/>
    </source>
</evidence>
<keyword evidence="2 8" id="KW-0732">Signal</keyword>
<evidence type="ECO:0000256" key="3">
    <source>
        <dbReference type="ARBA" id="ARBA00022737"/>
    </source>
</evidence>
<dbReference type="Pfam" id="PF01436">
    <property type="entry name" value="NHL"/>
    <property type="match status" value="2"/>
</dbReference>
<keyword evidence="1 5" id="KW-0245">EGF-like domain</keyword>
<feature type="transmembrane region" description="Helical" evidence="7">
    <location>
        <begin position="559"/>
        <end position="580"/>
    </location>
</feature>
<dbReference type="PANTHER" id="PTHR24049">
    <property type="entry name" value="CRUMBS FAMILY MEMBER"/>
    <property type="match status" value="1"/>
</dbReference>
<keyword evidence="7" id="KW-1133">Transmembrane helix</keyword>
<dbReference type="InterPro" id="IPR000742">
    <property type="entry name" value="EGF"/>
</dbReference>
<dbReference type="PROSITE" id="PS01186">
    <property type="entry name" value="EGF_2"/>
    <property type="match status" value="1"/>
</dbReference>
<dbReference type="PROSITE" id="PS51125">
    <property type="entry name" value="NHL"/>
    <property type="match status" value="1"/>
</dbReference>
<dbReference type="InterPro" id="IPR051022">
    <property type="entry name" value="Notch_Cell-Fate_Det"/>
</dbReference>
<keyword evidence="4 5" id="KW-1015">Disulfide bond</keyword>
<dbReference type="SMART" id="SM00181">
    <property type="entry name" value="EGF"/>
    <property type="match status" value="3"/>
</dbReference>
<dbReference type="GO" id="GO:0005886">
    <property type="term" value="C:plasma membrane"/>
    <property type="evidence" value="ECO:0007669"/>
    <property type="project" value="TreeGrafter"/>
</dbReference>
<dbReference type="PANTHER" id="PTHR24049:SF22">
    <property type="entry name" value="DROSOPHILA CRUMBS HOMOLOG"/>
    <property type="match status" value="1"/>
</dbReference>
<feature type="signal peptide" evidence="8">
    <location>
        <begin position="1"/>
        <end position="18"/>
    </location>
</feature>
<dbReference type="PROSITE" id="PS00022">
    <property type="entry name" value="EGF_1"/>
    <property type="match status" value="3"/>
</dbReference>
<dbReference type="GO" id="GO:0032991">
    <property type="term" value="C:protein-containing complex"/>
    <property type="evidence" value="ECO:0007669"/>
    <property type="project" value="TreeGrafter"/>
</dbReference>
<accession>A0A814M8J5</accession>
<feature type="domain" description="EGF-like" evidence="9">
    <location>
        <begin position="467"/>
        <end position="505"/>
    </location>
</feature>
<dbReference type="CDD" id="cd00054">
    <property type="entry name" value="EGF_CA"/>
    <property type="match status" value="3"/>
</dbReference>
<keyword evidence="7" id="KW-0812">Transmembrane</keyword>
<protein>
    <recommendedName>
        <fullName evidence="9">EGF-like domain-containing protein</fullName>
    </recommendedName>
</protein>
<dbReference type="GO" id="GO:0005509">
    <property type="term" value="F:calcium ion binding"/>
    <property type="evidence" value="ECO:0007669"/>
    <property type="project" value="InterPro"/>
</dbReference>
<dbReference type="CDD" id="cd05819">
    <property type="entry name" value="NHL"/>
    <property type="match status" value="1"/>
</dbReference>
<evidence type="ECO:0000256" key="2">
    <source>
        <dbReference type="ARBA" id="ARBA00022729"/>
    </source>
</evidence>
<comment type="caution">
    <text evidence="10">The sequence shown here is derived from an EMBL/GenBank/DDBJ whole genome shotgun (WGS) entry which is preliminary data.</text>
</comment>
<dbReference type="InterPro" id="IPR001881">
    <property type="entry name" value="EGF-like_Ca-bd_dom"/>
</dbReference>
<name>A0A814M8J5_ADIRI</name>
<keyword evidence="11" id="KW-1185">Reference proteome</keyword>
<evidence type="ECO:0000256" key="1">
    <source>
        <dbReference type="ARBA" id="ARBA00022536"/>
    </source>
</evidence>
<comment type="caution">
    <text evidence="5">Lacks conserved residue(s) required for the propagation of feature annotation.</text>
</comment>
<feature type="disulfide bond" evidence="5">
    <location>
        <begin position="495"/>
        <end position="504"/>
    </location>
</feature>
<dbReference type="SMART" id="SM00179">
    <property type="entry name" value="EGF_CA"/>
    <property type="match status" value="2"/>
</dbReference>
<dbReference type="InterPro" id="IPR011042">
    <property type="entry name" value="6-blade_b-propeller_TolB-like"/>
</dbReference>
<evidence type="ECO:0000256" key="7">
    <source>
        <dbReference type="SAM" id="Phobius"/>
    </source>
</evidence>
<dbReference type="SUPFAM" id="SSF101898">
    <property type="entry name" value="NHL repeat"/>
    <property type="match status" value="1"/>
</dbReference>
<evidence type="ECO:0000313" key="10">
    <source>
        <dbReference type="EMBL" id="CAF1074286.1"/>
    </source>
</evidence>
<feature type="disulfide bond" evidence="5">
    <location>
        <begin position="476"/>
        <end position="493"/>
    </location>
</feature>
<dbReference type="PROSITE" id="PS50026">
    <property type="entry name" value="EGF_3"/>
    <property type="match status" value="3"/>
</dbReference>